<dbReference type="Pfam" id="PF08429">
    <property type="entry name" value="PLU-1"/>
    <property type="match status" value="1"/>
</dbReference>
<dbReference type="Gene3D" id="2.60.120.650">
    <property type="entry name" value="Cupin"/>
    <property type="match status" value="1"/>
</dbReference>
<dbReference type="GO" id="GO:0032259">
    <property type="term" value="P:methylation"/>
    <property type="evidence" value="ECO:0007669"/>
    <property type="project" value="UniProtKB-KW"/>
</dbReference>
<dbReference type="Pfam" id="PF02928">
    <property type="entry name" value="zf-C5HC2"/>
    <property type="match status" value="1"/>
</dbReference>
<dbReference type="InterPro" id="IPR004198">
    <property type="entry name" value="Znf_C5HC2"/>
</dbReference>
<dbReference type="Gene3D" id="3.30.40.10">
    <property type="entry name" value="Zinc/RING finger domain, C3HC4 (zinc finger)"/>
    <property type="match status" value="1"/>
</dbReference>
<dbReference type="GO" id="GO:0008270">
    <property type="term" value="F:zinc ion binding"/>
    <property type="evidence" value="ECO:0007669"/>
    <property type="project" value="UniProtKB-KW"/>
</dbReference>
<reference evidence="12 13" key="1">
    <citation type="submission" date="2015-06" db="EMBL/GenBank/DDBJ databases">
        <title>Draft genome of the ant-associated black yeast Phialophora attae CBS 131958.</title>
        <authorList>
            <person name="Moreno L.F."/>
            <person name="Stielow B.J."/>
            <person name="de Hoog S."/>
            <person name="Vicente V.A."/>
            <person name="Weiss V.A."/>
            <person name="de Vries M."/>
            <person name="Cruz L.M."/>
            <person name="Souza E.M."/>
        </authorList>
    </citation>
    <scope>NUCLEOTIDE SEQUENCE [LARGE SCALE GENOMIC DNA]</scope>
    <source>
        <strain evidence="12 13">CBS 131958</strain>
    </source>
</reference>
<comment type="subcellular location">
    <subcellularLocation>
        <location evidence="1">Nucleus</location>
    </subcellularLocation>
</comment>
<dbReference type="InterPro" id="IPR001606">
    <property type="entry name" value="ARID_dom"/>
</dbReference>
<dbReference type="CDD" id="cd15518">
    <property type="entry name" value="PHD_Ecm5p_Lid2p_like"/>
    <property type="match status" value="1"/>
</dbReference>
<dbReference type="GeneID" id="28737533"/>
<evidence type="ECO:0000256" key="5">
    <source>
        <dbReference type="ARBA" id="ARBA00022833"/>
    </source>
</evidence>
<dbReference type="InterPro" id="IPR019787">
    <property type="entry name" value="Znf_PHD-finger"/>
</dbReference>
<dbReference type="SUPFAM" id="SSF57903">
    <property type="entry name" value="FYVE/PHD zinc finger"/>
    <property type="match status" value="1"/>
</dbReference>
<dbReference type="PROSITE" id="PS51183">
    <property type="entry name" value="JMJN"/>
    <property type="match status" value="1"/>
</dbReference>
<evidence type="ECO:0000256" key="3">
    <source>
        <dbReference type="ARBA" id="ARBA00022737"/>
    </source>
</evidence>
<keyword evidence="12" id="KW-0489">Methyltransferase</keyword>
<dbReference type="Pfam" id="PF02373">
    <property type="entry name" value="JmjC"/>
    <property type="match status" value="1"/>
</dbReference>
<dbReference type="PROSITE" id="PS51011">
    <property type="entry name" value="ARID"/>
    <property type="match status" value="1"/>
</dbReference>
<evidence type="ECO:0000256" key="1">
    <source>
        <dbReference type="ARBA" id="ARBA00004123"/>
    </source>
</evidence>
<dbReference type="InterPro" id="IPR011011">
    <property type="entry name" value="Znf_FYVE_PHD"/>
</dbReference>
<dbReference type="SMART" id="SM00545">
    <property type="entry name" value="JmjN"/>
    <property type="match status" value="1"/>
</dbReference>
<dbReference type="GO" id="GO:0003677">
    <property type="term" value="F:DNA binding"/>
    <property type="evidence" value="ECO:0007669"/>
    <property type="project" value="InterPro"/>
</dbReference>
<evidence type="ECO:0000256" key="2">
    <source>
        <dbReference type="ARBA" id="ARBA00022723"/>
    </source>
</evidence>
<evidence type="ECO:0000259" key="10">
    <source>
        <dbReference type="PROSITE" id="PS51183"/>
    </source>
</evidence>
<keyword evidence="13" id="KW-1185">Reference proteome</keyword>
<evidence type="ECO:0000256" key="4">
    <source>
        <dbReference type="ARBA" id="ARBA00022771"/>
    </source>
</evidence>
<keyword evidence="6" id="KW-0408">Iron</keyword>
<dbReference type="SMART" id="SM00501">
    <property type="entry name" value="BRIGHT"/>
    <property type="match status" value="1"/>
</dbReference>
<dbReference type="GO" id="GO:0006355">
    <property type="term" value="P:regulation of DNA-templated transcription"/>
    <property type="evidence" value="ECO:0007669"/>
    <property type="project" value="TreeGrafter"/>
</dbReference>
<keyword evidence="12" id="KW-0808">Transferase</keyword>
<feature type="compositionally biased region" description="Basic and acidic residues" evidence="8">
    <location>
        <begin position="1479"/>
        <end position="1493"/>
    </location>
</feature>
<name>A0A0N0NP20_9EURO</name>
<comment type="caution">
    <text evidence="12">The sequence shown here is derived from an EMBL/GenBank/DDBJ whole genome shotgun (WGS) entry which is preliminary data.</text>
</comment>
<dbReference type="InterPro" id="IPR013637">
    <property type="entry name" value="Lys_sp_deMease-like_dom"/>
</dbReference>
<gene>
    <name evidence="12" type="ORF">AB675_5442</name>
</gene>
<dbReference type="PANTHER" id="PTHR10694:SF33">
    <property type="entry name" value="LYSINE-SPECIFIC DEMETHYLASE 5"/>
    <property type="match status" value="1"/>
</dbReference>
<feature type="compositionally biased region" description="Low complexity" evidence="8">
    <location>
        <begin position="1519"/>
        <end position="1533"/>
    </location>
</feature>
<organism evidence="12 13">
    <name type="scientific">Cyphellophora attinorum</name>
    <dbReference type="NCBI Taxonomy" id="1664694"/>
    <lineage>
        <taxon>Eukaryota</taxon>
        <taxon>Fungi</taxon>
        <taxon>Dikarya</taxon>
        <taxon>Ascomycota</taxon>
        <taxon>Pezizomycotina</taxon>
        <taxon>Eurotiomycetes</taxon>
        <taxon>Chaetothyriomycetidae</taxon>
        <taxon>Chaetothyriales</taxon>
        <taxon>Cyphellophoraceae</taxon>
        <taxon>Cyphellophora</taxon>
    </lineage>
</organism>
<dbReference type="SUPFAM" id="SSF51197">
    <property type="entry name" value="Clavaminate synthase-like"/>
    <property type="match status" value="1"/>
</dbReference>
<evidence type="ECO:0000259" key="9">
    <source>
        <dbReference type="PROSITE" id="PS51011"/>
    </source>
</evidence>
<feature type="domain" description="JmjC" evidence="11">
    <location>
        <begin position="581"/>
        <end position="747"/>
    </location>
</feature>
<dbReference type="OrthoDB" id="1678912at2759"/>
<feature type="region of interest" description="Disordered" evidence="8">
    <location>
        <begin position="1"/>
        <end position="84"/>
    </location>
</feature>
<dbReference type="SMART" id="SM01014">
    <property type="entry name" value="ARID"/>
    <property type="match status" value="1"/>
</dbReference>
<dbReference type="Pfam" id="PF02375">
    <property type="entry name" value="JmjN"/>
    <property type="match status" value="1"/>
</dbReference>
<dbReference type="Gene3D" id="1.10.150.60">
    <property type="entry name" value="ARID DNA-binding domain"/>
    <property type="match status" value="1"/>
</dbReference>
<feature type="region of interest" description="Disordered" evidence="8">
    <location>
        <begin position="410"/>
        <end position="473"/>
    </location>
</feature>
<dbReference type="SUPFAM" id="SSF46774">
    <property type="entry name" value="ARID-like"/>
    <property type="match status" value="1"/>
</dbReference>
<feature type="region of interest" description="Disordered" evidence="8">
    <location>
        <begin position="1455"/>
        <end position="1725"/>
    </location>
</feature>
<evidence type="ECO:0000256" key="6">
    <source>
        <dbReference type="ARBA" id="ARBA00023004"/>
    </source>
</evidence>
<dbReference type="VEuPathDB" id="FungiDB:AB675_5442"/>
<dbReference type="InterPro" id="IPR003349">
    <property type="entry name" value="JmjN"/>
</dbReference>
<dbReference type="EMBL" id="LFJN01000008">
    <property type="protein sequence ID" value="KPI42039.1"/>
    <property type="molecule type" value="Genomic_DNA"/>
</dbReference>
<dbReference type="InterPro" id="IPR003347">
    <property type="entry name" value="JmjC_dom"/>
</dbReference>
<keyword evidence="5" id="KW-0862">Zinc</keyword>
<dbReference type="GO" id="GO:0000785">
    <property type="term" value="C:chromatin"/>
    <property type="evidence" value="ECO:0007669"/>
    <property type="project" value="TreeGrafter"/>
</dbReference>
<dbReference type="GO" id="GO:0005634">
    <property type="term" value="C:nucleus"/>
    <property type="evidence" value="ECO:0007669"/>
    <property type="project" value="UniProtKB-SubCell"/>
</dbReference>
<dbReference type="Proteomes" id="UP000038010">
    <property type="component" value="Unassembled WGS sequence"/>
</dbReference>
<feature type="domain" description="ARID" evidence="9">
    <location>
        <begin position="143"/>
        <end position="236"/>
    </location>
</feature>
<dbReference type="InterPro" id="IPR036431">
    <property type="entry name" value="ARID_dom_sf"/>
</dbReference>
<feature type="domain" description="JmjN" evidence="10">
    <location>
        <begin position="78"/>
        <end position="119"/>
    </location>
</feature>
<dbReference type="RefSeq" id="XP_018002002.1">
    <property type="nucleotide sequence ID" value="XM_018145653.1"/>
</dbReference>
<evidence type="ECO:0000313" key="12">
    <source>
        <dbReference type="EMBL" id="KPI42039.1"/>
    </source>
</evidence>
<dbReference type="PROSITE" id="PS01359">
    <property type="entry name" value="ZF_PHD_1"/>
    <property type="match status" value="1"/>
</dbReference>
<dbReference type="PANTHER" id="PTHR10694">
    <property type="entry name" value="LYSINE-SPECIFIC DEMETHYLASE"/>
    <property type="match status" value="1"/>
</dbReference>
<dbReference type="InterPro" id="IPR019786">
    <property type="entry name" value="Zinc_finger_PHD-type_CS"/>
</dbReference>
<dbReference type="SMART" id="SM00558">
    <property type="entry name" value="JmjC"/>
    <property type="match status" value="1"/>
</dbReference>
<dbReference type="Pfam" id="PF01388">
    <property type="entry name" value="ARID"/>
    <property type="match status" value="1"/>
</dbReference>
<keyword evidence="7" id="KW-0539">Nucleus</keyword>
<dbReference type="STRING" id="1664694.A0A0N0NP20"/>
<dbReference type="PROSITE" id="PS51184">
    <property type="entry name" value="JMJC"/>
    <property type="match status" value="1"/>
</dbReference>
<dbReference type="CDD" id="cd16100">
    <property type="entry name" value="ARID"/>
    <property type="match status" value="1"/>
</dbReference>
<dbReference type="FunFam" id="1.10.150.60:FF:000016">
    <property type="entry name" value="Putative Lysine-specific demethylase 5B"/>
    <property type="match status" value="1"/>
</dbReference>
<evidence type="ECO:0000256" key="8">
    <source>
        <dbReference type="SAM" id="MobiDB-lite"/>
    </source>
</evidence>
<evidence type="ECO:0000259" key="11">
    <source>
        <dbReference type="PROSITE" id="PS51184"/>
    </source>
</evidence>
<accession>A0A0N0NP20</accession>
<sequence>MVNPPAMGGGPTAISAVVKPPSTTRMSTVAPMAPSAAPPFPYSARRAPPLDLRTVERKGPSAVRNPLTRSRPHDLREAPTYTPTEEEFRDPMAYIQSIHAEASRFGICKIVPPDSWNPDFAIDTERFHFRTRRQTINETDGGNRTNLHYLDQLSKFHRQYGTQLNRFPSVDKRPLDLYKLKKAVEIRGGFEKVCRDKKWAEIGRDLGYSGKIMSSLSTSLKNSYQRWLHPYESWLAAAKANGGIAPDFEYNQAAFSPSVSQHASPAHQPPPMMPGGPVESPAMQASMALNATVNPPHATNPPHPPEYVPQVLPPAPAPDSAPQPAPRPASAGFMAVNSGGFQAVNQQPSGFMAVNHQPPAPAIKSEGFPPIAAAPMYAGGFASVNGGAPRPPVDGHLMPNGTTNPLKRTISHESMNGDPVPNEMDADGLHPAKRPKKDGPAIPSNHMPAMRPATPQMKGKSGPRRSAIKPPLQTMPDFDWNCSKCLIGTNDYGFEEGSVYSLKVFQEKANNFKEHYFATKRTNYDVVTGTTKRPTEDDVEREFWRLVEDITESVEVEYGADIHSTTHGSGFPTIEKNPLNPYSRDQWNLNVMPFLEESLFRHIKGDISGMTVPWLYVGMCFSTFCWHNEDHYAYSANYQHFGSTKTWYGIPGKDAQKFEDAMRKAVPELFESQPDLLFQLVTILPPDQLRRAGVDVYVLDQRAGEFVITFPQAYHAGFNHGFNFNEAVNFAPADWEPFGDTSVQRLRDFHKQPCFSHDELLITAAGADTSIKTSKWLAPALERSRDRELSERNNFVTKHKELHPHEDCTYDTLAPQPSPECGLSIIVEDKEVQEEDYQCYHCKAYTYFSQFRCHQSGRVSCLLHPDVMECCSEPPEQRLRGPNHSLCVRHTNDELDTLVQKVVDKANVPEAWHAKLDALLEDESAPALRSMHTLLSEGSKIPYHLPGLEDLSDFVKKCDLWVEEANLYLMRKQQNRRKNDKVWRKKSVGGKDAEKDDQQLTLERMKELLEDGKQLSFSAPQLSDLQDKLDTMNEWRRKVKPLCAGREHASLEDLTALLEEGRGFMAAMPELTGLEKRHACQQWFAQVEAIRNDMGNQTLDECKAILEKVTELDIDPQSIEVQGLKDVVRQGEFWESKTKEVMSAEDVHYPQLESLHTQVQAHIFPVNKDTLAQMDAILAKNREAKRQIITLVEKSHDPDFRKRPTYIHVRDVVKALEDLNGKPHGTADLEKELRRHEDWMRRGKKLFGKANAPLHILEQHMKFVEEKNSFCFDLNDTFRPPIEPASREASPTDGPQEKTLGEDEKPVFCICRQPEAGLMIECEVCHDWYHAKCLKLARGKVKDTEWFTCPICDWRVKIPRDAARPKLEDLQAWQDELPDLPFQPEEEELLKRIVDKAQDFRDFLGQYTNGNQLCRTQEEMPEMLFYLRKIEGAEVLLAYETNLFRQELHKWQPIADQPPPIANTSLSTRKPRPTKQQKLMKEMGVEKPEDLPAHLRTKNYNRRKTQDGQSPGPALMPKPGLGSPIPGSESSPGVSHQGHARSATPAGMPRTASTGNIPQNGVFDPALTGAGGVGQFDSAYPHPGPFTARSPSPLFSPAHDAGPMLPGGMPETANDGLSFPTFRPSMGEDDIRNGLANADGPAGPGSPPAANEYDQMFNEMQDPARDEAEGDNGNDAPNLEHEVSHASEALELMAETEERGDDDAGLEDAEGVEKHFDDMFSGDQN</sequence>
<dbReference type="GO" id="GO:0008168">
    <property type="term" value="F:methyltransferase activity"/>
    <property type="evidence" value="ECO:0007669"/>
    <property type="project" value="UniProtKB-KW"/>
</dbReference>
<dbReference type="InterPro" id="IPR013083">
    <property type="entry name" value="Znf_RING/FYVE/PHD"/>
</dbReference>
<dbReference type="SMART" id="SM00249">
    <property type="entry name" value="PHD"/>
    <property type="match status" value="1"/>
</dbReference>
<dbReference type="InterPro" id="IPR001965">
    <property type="entry name" value="Znf_PHD"/>
</dbReference>
<proteinExistence type="predicted"/>
<evidence type="ECO:0000313" key="13">
    <source>
        <dbReference type="Proteomes" id="UP000038010"/>
    </source>
</evidence>
<feature type="region of interest" description="Disordered" evidence="8">
    <location>
        <begin position="292"/>
        <end position="330"/>
    </location>
</feature>
<keyword evidence="3" id="KW-0677">Repeat</keyword>
<keyword evidence="2" id="KW-0479">Metal-binding</keyword>
<feature type="compositionally biased region" description="Pro residues" evidence="8">
    <location>
        <begin position="298"/>
        <end position="327"/>
    </location>
</feature>
<protein>
    <submittedName>
        <fullName evidence="12">Lysine-specific demethylase lid</fullName>
    </submittedName>
</protein>
<feature type="compositionally biased region" description="Acidic residues" evidence="8">
    <location>
        <begin position="1694"/>
        <end position="1710"/>
    </location>
</feature>
<evidence type="ECO:0000256" key="7">
    <source>
        <dbReference type="ARBA" id="ARBA00023242"/>
    </source>
</evidence>
<dbReference type="Pfam" id="PF00628">
    <property type="entry name" value="PHD"/>
    <property type="match status" value="1"/>
</dbReference>
<dbReference type="GO" id="GO:0034647">
    <property type="term" value="F:histone H3K4me/H3K4me2/H3K4me3 demethylase activity"/>
    <property type="evidence" value="ECO:0007669"/>
    <property type="project" value="TreeGrafter"/>
</dbReference>
<dbReference type="FunFam" id="2.60.120.650:FF:000014">
    <property type="entry name" value="PHD transcription factor (Rum1)"/>
    <property type="match status" value="1"/>
</dbReference>
<keyword evidence="4" id="KW-0863">Zinc-finger</keyword>